<dbReference type="EMBL" id="LAZR01003675">
    <property type="protein sequence ID" value="KKN15808.1"/>
    <property type="molecule type" value="Genomic_DNA"/>
</dbReference>
<sequence>MHEIELCYFKKNNLISPLIKTTNFSELYQSQFIEIYGYSNKEEVISYYHPIQFIQILTFIEHLNRRNRMFSLNLWCDPDFLKFLLEDCKKISLNNDIIVERMKKYPKIESGSMIKRLSQEHWLKSSFLKLWIKLESIWHCALFSPIDIGMDWDGASGSSWSEFYEKIDLHKKWAEEETNKFTEEDYEMILKFHNSIIYRSRLVEKFSDLNDLFCLISYKKRDKLSPLSLYLNILQISRELKTIYWILTKTNTIGKEIKPPFIFEREEEMLLFHNNVLLDYGLFPTEPFIVFVEGGTECDIMNAYKRGRAGYDNLRFINIQGTGNLRDTIQNISNYFRNHLSFIFLDYDTPQQFEERKKTLLKHGIDLIEDVYFFIPDFVTENFTVSQTLDSYIKSLWESNLKGSYGAN</sequence>
<protein>
    <submittedName>
        <fullName evidence="1">Uncharacterized protein</fullName>
    </submittedName>
</protein>
<evidence type="ECO:0000313" key="1">
    <source>
        <dbReference type="EMBL" id="KKN15808.1"/>
    </source>
</evidence>
<organism evidence="1">
    <name type="scientific">marine sediment metagenome</name>
    <dbReference type="NCBI Taxonomy" id="412755"/>
    <lineage>
        <taxon>unclassified sequences</taxon>
        <taxon>metagenomes</taxon>
        <taxon>ecological metagenomes</taxon>
    </lineage>
</organism>
<name>A0A0F9RF12_9ZZZZ</name>
<proteinExistence type="predicted"/>
<accession>A0A0F9RF12</accession>
<comment type="caution">
    <text evidence="1">The sequence shown here is derived from an EMBL/GenBank/DDBJ whole genome shotgun (WGS) entry which is preliminary data.</text>
</comment>
<reference evidence="1" key="1">
    <citation type="journal article" date="2015" name="Nature">
        <title>Complex archaea that bridge the gap between prokaryotes and eukaryotes.</title>
        <authorList>
            <person name="Spang A."/>
            <person name="Saw J.H."/>
            <person name="Jorgensen S.L."/>
            <person name="Zaremba-Niedzwiedzka K."/>
            <person name="Martijn J."/>
            <person name="Lind A.E."/>
            <person name="van Eijk R."/>
            <person name="Schleper C."/>
            <person name="Guy L."/>
            <person name="Ettema T.J."/>
        </authorList>
    </citation>
    <scope>NUCLEOTIDE SEQUENCE</scope>
</reference>
<gene>
    <name evidence="1" type="ORF">LCGC14_0982300</name>
</gene>
<dbReference type="AlphaFoldDB" id="A0A0F9RF12"/>